<proteinExistence type="predicted"/>
<evidence type="ECO:0000256" key="1">
    <source>
        <dbReference type="SAM" id="Phobius"/>
    </source>
</evidence>
<dbReference type="InterPro" id="IPR036249">
    <property type="entry name" value="Thioredoxin-like_sf"/>
</dbReference>
<dbReference type="Proteomes" id="UP000652681">
    <property type="component" value="Unassembled WGS sequence"/>
</dbReference>
<organism evidence="3 4">
    <name type="scientific">Taishania pollutisoli</name>
    <dbReference type="NCBI Taxonomy" id="2766479"/>
    <lineage>
        <taxon>Bacteria</taxon>
        <taxon>Pseudomonadati</taxon>
        <taxon>Bacteroidota</taxon>
        <taxon>Flavobacteriia</taxon>
        <taxon>Flavobacteriales</taxon>
        <taxon>Crocinitomicaceae</taxon>
        <taxon>Taishania</taxon>
    </lineage>
</organism>
<dbReference type="GO" id="GO:0016491">
    <property type="term" value="F:oxidoreductase activity"/>
    <property type="evidence" value="ECO:0007669"/>
    <property type="project" value="InterPro"/>
</dbReference>
<evidence type="ECO:0000313" key="3">
    <source>
        <dbReference type="EMBL" id="MBC9811508.1"/>
    </source>
</evidence>
<name>A0A8J6PND1_9FLAO</name>
<keyword evidence="1" id="KW-0812">Transmembrane</keyword>
<feature type="transmembrane region" description="Helical" evidence="1">
    <location>
        <begin position="17"/>
        <end position="35"/>
    </location>
</feature>
<dbReference type="InterPro" id="IPR013740">
    <property type="entry name" value="Redoxin"/>
</dbReference>
<gene>
    <name evidence="3" type="ORF">H9Y05_03380</name>
</gene>
<evidence type="ECO:0000313" key="4">
    <source>
        <dbReference type="Proteomes" id="UP000652681"/>
    </source>
</evidence>
<sequence length="195" mass="22147">MESFFLNLGLSYTWSKALPYILMIILGLLIGIYLFRKTKSKTIKIISVLLIGVPFGAYFAVNPIYQGDFSNESRTVEHSPATSELTGKKLVVISLPGCGYCKESVERLKEVKKLHDKLEVEYVVTSTDSMTLEFYKEVIKGEFPLRLAENPDEMTKLAQGRYPSFVLVNEKEPMTIWVNNTFGAMAMDEVVNHFR</sequence>
<evidence type="ECO:0000259" key="2">
    <source>
        <dbReference type="Pfam" id="PF08534"/>
    </source>
</evidence>
<keyword evidence="4" id="KW-1185">Reference proteome</keyword>
<dbReference type="SUPFAM" id="SSF52833">
    <property type="entry name" value="Thioredoxin-like"/>
    <property type="match status" value="1"/>
</dbReference>
<dbReference type="EMBL" id="JACVEL010000002">
    <property type="protein sequence ID" value="MBC9811508.1"/>
    <property type="molecule type" value="Genomic_DNA"/>
</dbReference>
<dbReference type="RefSeq" id="WP_163491838.1">
    <property type="nucleotide sequence ID" value="NZ_JACVEL010000002.1"/>
</dbReference>
<accession>A0A8J6PND1</accession>
<keyword evidence="1" id="KW-1133">Transmembrane helix</keyword>
<keyword evidence="1" id="KW-0472">Membrane</keyword>
<reference evidence="3" key="1">
    <citation type="submission" date="2020-09" db="EMBL/GenBank/DDBJ databases">
        <title>Taishania pollutisoli gen. nov., sp. nov., Isolated from Tetrabromobisphenol A-Contaminated Soil.</title>
        <authorList>
            <person name="Chen Q."/>
        </authorList>
    </citation>
    <scope>NUCLEOTIDE SEQUENCE</scope>
    <source>
        <strain evidence="3">CZZ-1</strain>
    </source>
</reference>
<comment type="caution">
    <text evidence="3">The sequence shown here is derived from an EMBL/GenBank/DDBJ whole genome shotgun (WGS) entry which is preliminary data.</text>
</comment>
<feature type="domain" description="Redoxin" evidence="2">
    <location>
        <begin position="82"/>
        <end position="171"/>
    </location>
</feature>
<dbReference type="AlphaFoldDB" id="A0A8J6PND1"/>
<dbReference type="Pfam" id="PF08534">
    <property type="entry name" value="Redoxin"/>
    <property type="match status" value="1"/>
</dbReference>
<feature type="transmembrane region" description="Helical" evidence="1">
    <location>
        <begin position="42"/>
        <end position="61"/>
    </location>
</feature>
<dbReference type="Gene3D" id="3.40.30.10">
    <property type="entry name" value="Glutaredoxin"/>
    <property type="match status" value="1"/>
</dbReference>
<protein>
    <submittedName>
        <fullName evidence="3">Redoxin family protein</fullName>
    </submittedName>
</protein>